<reference evidence="2 3" key="1">
    <citation type="journal article" date="2024" name="BMC Genomics">
        <title>De novo assembly and annotation of Popillia japonica's genome with initial clues to its potential as an invasive pest.</title>
        <authorList>
            <person name="Cucini C."/>
            <person name="Boschi S."/>
            <person name="Funari R."/>
            <person name="Cardaioli E."/>
            <person name="Iannotti N."/>
            <person name="Marturano G."/>
            <person name="Paoli F."/>
            <person name="Bruttini M."/>
            <person name="Carapelli A."/>
            <person name="Frati F."/>
            <person name="Nardi F."/>
        </authorList>
    </citation>
    <scope>NUCLEOTIDE SEQUENCE [LARGE SCALE GENOMIC DNA]</scope>
    <source>
        <strain evidence="2">DMR45628</strain>
    </source>
</reference>
<proteinExistence type="predicted"/>
<name>A0AAW1HV70_POPJA</name>
<sequence>MKRLATTDLEEEISVEELTNAFQETEKSDDDDNDAVDEQPPTKFSHQEGFASLEKALRYIEQQSEPTPADRLLLNR</sequence>
<evidence type="ECO:0000313" key="3">
    <source>
        <dbReference type="Proteomes" id="UP001458880"/>
    </source>
</evidence>
<comment type="caution">
    <text evidence="2">The sequence shown here is derived from an EMBL/GenBank/DDBJ whole genome shotgun (WGS) entry which is preliminary data.</text>
</comment>
<dbReference type="AlphaFoldDB" id="A0AAW1HV70"/>
<keyword evidence="3" id="KW-1185">Reference proteome</keyword>
<evidence type="ECO:0000313" key="2">
    <source>
        <dbReference type="EMBL" id="KAK9680560.1"/>
    </source>
</evidence>
<feature type="compositionally biased region" description="Acidic residues" evidence="1">
    <location>
        <begin position="27"/>
        <end position="37"/>
    </location>
</feature>
<evidence type="ECO:0000256" key="1">
    <source>
        <dbReference type="SAM" id="MobiDB-lite"/>
    </source>
</evidence>
<dbReference type="Proteomes" id="UP001458880">
    <property type="component" value="Unassembled WGS sequence"/>
</dbReference>
<protein>
    <submittedName>
        <fullName evidence="2">Uncharacterized protein</fullName>
    </submittedName>
</protein>
<gene>
    <name evidence="2" type="ORF">QE152_g39000</name>
</gene>
<dbReference type="EMBL" id="JASPKY010000882">
    <property type="protein sequence ID" value="KAK9680560.1"/>
    <property type="molecule type" value="Genomic_DNA"/>
</dbReference>
<feature type="region of interest" description="Disordered" evidence="1">
    <location>
        <begin position="22"/>
        <end position="49"/>
    </location>
</feature>
<organism evidence="2 3">
    <name type="scientific">Popillia japonica</name>
    <name type="common">Japanese beetle</name>
    <dbReference type="NCBI Taxonomy" id="7064"/>
    <lineage>
        <taxon>Eukaryota</taxon>
        <taxon>Metazoa</taxon>
        <taxon>Ecdysozoa</taxon>
        <taxon>Arthropoda</taxon>
        <taxon>Hexapoda</taxon>
        <taxon>Insecta</taxon>
        <taxon>Pterygota</taxon>
        <taxon>Neoptera</taxon>
        <taxon>Endopterygota</taxon>
        <taxon>Coleoptera</taxon>
        <taxon>Polyphaga</taxon>
        <taxon>Scarabaeiformia</taxon>
        <taxon>Scarabaeidae</taxon>
        <taxon>Rutelinae</taxon>
        <taxon>Popillia</taxon>
    </lineage>
</organism>
<accession>A0AAW1HV70</accession>